<name>A0ABV5QZA4_9ACTN</name>
<dbReference type="SUPFAM" id="SSF47336">
    <property type="entry name" value="ACP-like"/>
    <property type="match status" value="1"/>
</dbReference>
<dbReference type="InterPro" id="IPR009081">
    <property type="entry name" value="PP-bd_ACP"/>
</dbReference>
<dbReference type="EMBL" id="JBHMCT010000020">
    <property type="protein sequence ID" value="MFB9558329.1"/>
    <property type="molecule type" value="Genomic_DNA"/>
</dbReference>
<dbReference type="Pfam" id="PF00550">
    <property type="entry name" value="PP-binding"/>
    <property type="match status" value="1"/>
</dbReference>
<keyword evidence="1" id="KW-0596">Phosphopantetheine</keyword>
<proteinExistence type="predicted"/>
<dbReference type="Gene3D" id="1.10.1200.10">
    <property type="entry name" value="ACP-like"/>
    <property type="match status" value="1"/>
</dbReference>
<dbReference type="InterPro" id="IPR036736">
    <property type="entry name" value="ACP-like_sf"/>
</dbReference>
<dbReference type="Proteomes" id="UP001589716">
    <property type="component" value="Unassembled WGS sequence"/>
</dbReference>
<evidence type="ECO:0000256" key="1">
    <source>
        <dbReference type="ARBA" id="ARBA00022450"/>
    </source>
</evidence>
<organism evidence="4 5">
    <name type="scientific">Streptomyces roseoviridis</name>
    <dbReference type="NCBI Taxonomy" id="67361"/>
    <lineage>
        <taxon>Bacteria</taxon>
        <taxon>Bacillati</taxon>
        <taxon>Actinomycetota</taxon>
        <taxon>Actinomycetes</taxon>
        <taxon>Kitasatosporales</taxon>
        <taxon>Streptomycetaceae</taxon>
        <taxon>Streptomyces</taxon>
    </lineage>
</organism>
<evidence type="ECO:0000256" key="2">
    <source>
        <dbReference type="ARBA" id="ARBA00022553"/>
    </source>
</evidence>
<dbReference type="PROSITE" id="PS00012">
    <property type="entry name" value="PHOSPHOPANTETHEINE"/>
    <property type="match status" value="1"/>
</dbReference>
<dbReference type="PROSITE" id="PS50075">
    <property type="entry name" value="CARRIER"/>
    <property type="match status" value="1"/>
</dbReference>
<protein>
    <submittedName>
        <fullName evidence="4">Acyl carrier protein</fullName>
    </submittedName>
</protein>
<evidence type="ECO:0000313" key="5">
    <source>
        <dbReference type="Proteomes" id="UP001589716"/>
    </source>
</evidence>
<feature type="domain" description="Carrier" evidence="3">
    <location>
        <begin position="7"/>
        <end position="85"/>
    </location>
</feature>
<keyword evidence="2" id="KW-0597">Phosphoprotein</keyword>
<comment type="caution">
    <text evidence="4">The sequence shown here is derived from an EMBL/GenBank/DDBJ whole genome shotgun (WGS) entry which is preliminary data.</text>
</comment>
<sequence length="88" mass="9370">MTQSIPDTLPEQLVTLLTDHLDVKVDPGDLTPSTTFGSLGVDSLALMELVVAAEEEFGTILPEETLDLSPTSTLAEAARAFDGARRAR</sequence>
<evidence type="ECO:0000313" key="4">
    <source>
        <dbReference type="EMBL" id="MFB9558329.1"/>
    </source>
</evidence>
<dbReference type="RefSeq" id="WP_345483653.1">
    <property type="nucleotide sequence ID" value="NZ_BAAAWU010000001.1"/>
</dbReference>
<reference evidence="4 5" key="1">
    <citation type="submission" date="2024-09" db="EMBL/GenBank/DDBJ databases">
        <authorList>
            <person name="Sun Q."/>
            <person name="Mori K."/>
        </authorList>
    </citation>
    <scope>NUCLEOTIDE SEQUENCE [LARGE SCALE GENOMIC DNA]</scope>
    <source>
        <strain evidence="4 5">JCM 4414</strain>
    </source>
</reference>
<keyword evidence="5" id="KW-1185">Reference proteome</keyword>
<accession>A0ABV5QZA4</accession>
<gene>
    <name evidence="4" type="ORF">ACFFTP_29600</name>
</gene>
<dbReference type="InterPro" id="IPR006162">
    <property type="entry name" value="Ppantetheine_attach_site"/>
</dbReference>
<evidence type="ECO:0000259" key="3">
    <source>
        <dbReference type="PROSITE" id="PS50075"/>
    </source>
</evidence>